<dbReference type="Proteomes" id="UP000217276">
    <property type="component" value="Chromosome"/>
</dbReference>
<dbReference type="GO" id="GO:0006402">
    <property type="term" value="P:mRNA catabolic process"/>
    <property type="evidence" value="ECO:0007669"/>
    <property type="project" value="TreeGrafter"/>
</dbReference>
<keyword evidence="4" id="KW-1185">Reference proteome</keyword>
<proteinExistence type="predicted"/>
<dbReference type="InterPro" id="IPR004386">
    <property type="entry name" value="Toxin_YafQ-like"/>
</dbReference>
<feature type="active site" description="Proton donor" evidence="2">
    <location>
        <position position="97"/>
    </location>
</feature>
<dbReference type="InterPro" id="IPR007712">
    <property type="entry name" value="RelE/ParE_toxin"/>
</dbReference>
<dbReference type="PANTHER" id="PTHR40588">
    <property type="entry name" value="MRNA INTERFERASE TOXIN YAFQ"/>
    <property type="match status" value="1"/>
</dbReference>
<dbReference type="Gene3D" id="3.30.2310.20">
    <property type="entry name" value="RelE-like"/>
    <property type="match status" value="1"/>
</dbReference>
<evidence type="ECO:0000256" key="1">
    <source>
        <dbReference type="ARBA" id="ARBA00022649"/>
    </source>
</evidence>
<evidence type="ECO:0000256" key="2">
    <source>
        <dbReference type="PIRSR" id="PIRSR006156-1"/>
    </source>
</evidence>
<dbReference type="KEGG" id="clk:CGC53_07210"/>
<dbReference type="PIRSF" id="PIRSF006156">
    <property type="entry name" value="YafQ"/>
    <property type="match status" value="1"/>
</dbReference>
<reference evidence="4" key="1">
    <citation type="submission" date="2017-06" db="EMBL/GenBank/DDBJ databases">
        <title>Capnocytophaga spp. assemblies.</title>
        <authorList>
            <person name="Gulvik C.A."/>
        </authorList>
    </citation>
    <scope>NUCLEOTIDE SEQUENCE [LARGE SCALE GENOMIC DNA]</scope>
    <source>
        <strain evidence="4">H6253</strain>
    </source>
</reference>
<evidence type="ECO:0000313" key="3">
    <source>
        <dbReference type="EMBL" id="ATA82148.1"/>
    </source>
</evidence>
<organism evidence="3 4">
    <name type="scientific">Capnocytophaga leadbetteri</name>
    <dbReference type="NCBI Taxonomy" id="327575"/>
    <lineage>
        <taxon>Bacteria</taxon>
        <taxon>Pseudomonadati</taxon>
        <taxon>Bacteroidota</taxon>
        <taxon>Flavobacteriia</taxon>
        <taxon>Flavobacteriales</taxon>
        <taxon>Flavobacteriaceae</taxon>
        <taxon>Capnocytophaga</taxon>
    </lineage>
</organism>
<dbReference type="Pfam" id="PF15738">
    <property type="entry name" value="YafQ_toxin"/>
    <property type="match status" value="1"/>
</dbReference>
<name>A0A250FDN4_9FLAO</name>
<dbReference type="SUPFAM" id="SSF143011">
    <property type="entry name" value="RelE-like"/>
    <property type="match status" value="1"/>
</dbReference>
<protein>
    <submittedName>
        <fullName evidence="3">Type II toxin-antitoxin system mRNA interferase toxin, RelE/StbE family</fullName>
    </submittedName>
</protein>
<gene>
    <name evidence="3" type="ORF">CGC53_07210</name>
</gene>
<dbReference type="InterPro" id="IPR035093">
    <property type="entry name" value="RelE/ParE_toxin_dom_sf"/>
</dbReference>
<evidence type="ECO:0000313" key="4">
    <source>
        <dbReference type="Proteomes" id="UP000217276"/>
    </source>
</evidence>
<accession>A0A250FDN4</accession>
<dbReference type="EMBL" id="CP022384">
    <property type="protein sequence ID" value="ATA82148.1"/>
    <property type="molecule type" value="Genomic_DNA"/>
</dbReference>
<dbReference type="AlphaFoldDB" id="A0A250FDN4"/>
<dbReference type="GO" id="GO:0004521">
    <property type="term" value="F:RNA endonuclease activity"/>
    <property type="evidence" value="ECO:0007669"/>
    <property type="project" value="TreeGrafter"/>
</dbReference>
<dbReference type="GO" id="GO:0006415">
    <property type="term" value="P:translational termination"/>
    <property type="evidence" value="ECO:0007669"/>
    <property type="project" value="TreeGrafter"/>
</dbReference>
<sequence>MEDINEEGKYKITYTSQFKKDYKKYKGNKTKILKVVETISLLEEGGVDKLPKSMKAHFLTGNYKGHLECHIEPDLLIIWLQYDIEEQRILLVRLGSHSELFGK</sequence>
<dbReference type="NCBIfam" id="TIGR02385">
    <property type="entry name" value="RelE_StbE"/>
    <property type="match status" value="1"/>
</dbReference>
<keyword evidence="1" id="KW-1277">Toxin-antitoxin system</keyword>
<dbReference type="RefSeq" id="WP_095914199.1">
    <property type="nucleotide sequence ID" value="NZ_CAUUPF010000033.1"/>
</dbReference>
<dbReference type="PANTHER" id="PTHR40588:SF1">
    <property type="entry name" value="MRNA INTERFERASE TOXIN YAFQ"/>
    <property type="match status" value="1"/>
</dbReference>